<dbReference type="InterPro" id="IPR011009">
    <property type="entry name" value="Kinase-like_dom_sf"/>
</dbReference>
<dbReference type="PANTHER" id="PTHR43895">
    <property type="entry name" value="CALCIUM/CALMODULIN-DEPENDENT PROTEIN KINASE KINASE-RELATED"/>
    <property type="match status" value="1"/>
</dbReference>
<dbReference type="OrthoDB" id="193931at2759"/>
<keyword evidence="7 11" id="KW-0067">ATP-binding</keyword>
<dbReference type="SUPFAM" id="SSF56112">
    <property type="entry name" value="Protein kinase-like (PK-like)"/>
    <property type="match status" value="2"/>
</dbReference>
<comment type="caution">
    <text evidence="15">The sequence shown here is derived from an EMBL/GenBank/DDBJ whole genome shotgun (WGS) entry which is preliminary data.</text>
</comment>
<evidence type="ECO:0000256" key="7">
    <source>
        <dbReference type="ARBA" id="ARBA00022840"/>
    </source>
</evidence>
<comment type="catalytic activity">
    <reaction evidence="10">
        <text>L-seryl-[protein] + ATP = O-phospho-L-seryl-[protein] + ADP + H(+)</text>
        <dbReference type="Rhea" id="RHEA:17989"/>
        <dbReference type="Rhea" id="RHEA-COMP:9863"/>
        <dbReference type="Rhea" id="RHEA-COMP:11604"/>
        <dbReference type="ChEBI" id="CHEBI:15378"/>
        <dbReference type="ChEBI" id="CHEBI:29999"/>
        <dbReference type="ChEBI" id="CHEBI:30616"/>
        <dbReference type="ChEBI" id="CHEBI:83421"/>
        <dbReference type="ChEBI" id="CHEBI:456216"/>
        <dbReference type="EC" id="2.7.11.1"/>
    </reaction>
</comment>
<keyword evidence="4" id="KW-0808">Transferase</keyword>
<feature type="domain" description="Protein kinase" evidence="13">
    <location>
        <begin position="42"/>
        <end position="354"/>
    </location>
</feature>
<keyword evidence="16" id="KW-1185">Reference proteome</keyword>
<evidence type="ECO:0000259" key="13">
    <source>
        <dbReference type="PROSITE" id="PS50011"/>
    </source>
</evidence>
<evidence type="ECO:0000256" key="6">
    <source>
        <dbReference type="ARBA" id="ARBA00022777"/>
    </source>
</evidence>
<comment type="similarity">
    <text evidence="1">Belongs to the protein kinase superfamily. CAMK Ser/Thr protein kinase family. SNF1 subfamily.</text>
</comment>
<dbReference type="InterPro" id="IPR004041">
    <property type="entry name" value="NAF_dom"/>
</dbReference>
<dbReference type="Pfam" id="PF00069">
    <property type="entry name" value="Pkinase"/>
    <property type="match status" value="1"/>
</dbReference>
<dbReference type="InterPro" id="IPR017441">
    <property type="entry name" value="Protein_kinase_ATP_BS"/>
</dbReference>
<dbReference type="PROSITE" id="PS50816">
    <property type="entry name" value="NAF"/>
    <property type="match status" value="1"/>
</dbReference>
<feature type="region of interest" description="Disordered" evidence="12">
    <location>
        <begin position="181"/>
        <end position="240"/>
    </location>
</feature>
<feature type="compositionally biased region" description="Acidic residues" evidence="12">
    <location>
        <begin position="181"/>
        <end position="190"/>
    </location>
</feature>
<dbReference type="Gene3D" id="3.30.200.20">
    <property type="entry name" value="Phosphorylase Kinase, domain 1"/>
    <property type="match status" value="1"/>
</dbReference>
<proteinExistence type="inferred from homology"/>
<reference evidence="15 16" key="1">
    <citation type="journal article" date="2019" name="Sci. Rep.">
        <title>A high-quality genome of Eragrostis curvula grass provides insights into Poaceae evolution and supports new strategies to enhance forage quality.</title>
        <authorList>
            <person name="Carballo J."/>
            <person name="Santos B.A.C.M."/>
            <person name="Zappacosta D."/>
            <person name="Garbus I."/>
            <person name="Selva J.P."/>
            <person name="Gallo C.A."/>
            <person name="Diaz A."/>
            <person name="Albertini E."/>
            <person name="Caccamo M."/>
            <person name="Echenique V."/>
        </authorList>
    </citation>
    <scope>NUCLEOTIDE SEQUENCE [LARGE SCALE GENOMIC DNA]</scope>
    <source>
        <strain evidence="16">cv. Victoria</strain>
        <tissue evidence="15">Leaf</tissue>
    </source>
</reference>
<dbReference type="GO" id="GO:0007165">
    <property type="term" value="P:signal transduction"/>
    <property type="evidence" value="ECO:0007669"/>
    <property type="project" value="InterPro"/>
</dbReference>
<evidence type="ECO:0000256" key="9">
    <source>
        <dbReference type="ARBA" id="ARBA00047899"/>
    </source>
</evidence>
<evidence type="ECO:0000313" key="15">
    <source>
        <dbReference type="EMBL" id="TVU20616.1"/>
    </source>
</evidence>
<feature type="domain" description="NAF" evidence="14">
    <location>
        <begin position="242"/>
        <end position="266"/>
    </location>
</feature>
<dbReference type="FunFam" id="3.30.200.20:FF:000096">
    <property type="entry name" value="Non-specific serine/threonine protein kinase"/>
    <property type="match status" value="1"/>
</dbReference>
<keyword evidence="3" id="KW-0723">Serine/threonine-protein kinase</keyword>
<gene>
    <name evidence="15" type="ORF">EJB05_36831</name>
</gene>
<dbReference type="PROSITE" id="PS50011">
    <property type="entry name" value="PROTEIN_KINASE_DOM"/>
    <property type="match status" value="1"/>
</dbReference>
<dbReference type="PANTHER" id="PTHR43895:SF6">
    <property type="entry name" value="CBL-INTERACTING PROTEIN KINASE 19"/>
    <property type="match status" value="1"/>
</dbReference>
<feature type="compositionally biased region" description="Low complexity" evidence="12">
    <location>
        <begin position="1"/>
        <end position="30"/>
    </location>
</feature>
<dbReference type="PROSITE" id="PS00107">
    <property type="entry name" value="PROTEIN_KINASE_ATP"/>
    <property type="match status" value="1"/>
</dbReference>
<dbReference type="FunFam" id="3.30.310.80:FF:000005">
    <property type="entry name" value="Non-specific serine/threonine protein kinase"/>
    <property type="match status" value="1"/>
</dbReference>
<accession>A0A5J9UAR2</accession>
<evidence type="ECO:0000256" key="4">
    <source>
        <dbReference type="ARBA" id="ARBA00022679"/>
    </source>
</evidence>
<evidence type="ECO:0000256" key="12">
    <source>
        <dbReference type="SAM" id="MobiDB-lite"/>
    </source>
</evidence>
<dbReference type="Gramene" id="TVU20616">
    <property type="protein sequence ID" value="TVU20616"/>
    <property type="gene ID" value="EJB05_36831"/>
</dbReference>
<organism evidence="15 16">
    <name type="scientific">Eragrostis curvula</name>
    <name type="common">weeping love grass</name>
    <dbReference type="NCBI Taxonomy" id="38414"/>
    <lineage>
        <taxon>Eukaryota</taxon>
        <taxon>Viridiplantae</taxon>
        <taxon>Streptophyta</taxon>
        <taxon>Embryophyta</taxon>
        <taxon>Tracheophyta</taxon>
        <taxon>Spermatophyta</taxon>
        <taxon>Magnoliopsida</taxon>
        <taxon>Liliopsida</taxon>
        <taxon>Poales</taxon>
        <taxon>Poaceae</taxon>
        <taxon>PACMAD clade</taxon>
        <taxon>Chloridoideae</taxon>
        <taxon>Eragrostideae</taxon>
        <taxon>Eragrostidinae</taxon>
        <taxon>Eragrostis</taxon>
    </lineage>
</organism>
<dbReference type="InterPro" id="IPR000719">
    <property type="entry name" value="Prot_kinase_dom"/>
</dbReference>
<evidence type="ECO:0000256" key="11">
    <source>
        <dbReference type="PROSITE-ProRule" id="PRU10141"/>
    </source>
</evidence>
<feature type="non-terminal residue" evidence="15">
    <location>
        <position position="1"/>
    </location>
</feature>
<evidence type="ECO:0000256" key="1">
    <source>
        <dbReference type="ARBA" id="ARBA00006234"/>
    </source>
</evidence>
<dbReference type="EMBL" id="RWGY01000029">
    <property type="protein sequence ID" value="TVU20616.1"/>
    <property type="molecule type" value="Genomic_DNA"/>
</dbReference>
<dbReference type="GO" id="GO:0005524">
    <property type="term" value="F:ATP binding"/>
    <property type="evidence" value="ECO:0007669"/>
    <property type="project" value="UniProtKB-UniRule"/>
</dbReference>
<evidence type="ECO:0000256" key="5">
    <source>
        <dbReference type="ARBA" id="ARBA00022741"/>
    </source>
</evidence>
<dbReference type="Gene3D" id="3.30.310.80">
    <property type="entry name" value="Kinase associated domain 1, KA1"/>
    <property type="match status" value="1"/>
</dbReference>
<feature type="compositionally biased region" description="Pro residues" evidence="12">
    <location>
        <begin position="191"/>
        <end position="202"/>
    </location>
</feature>
<keyword evidence="5 11" id="KW-0547">Nucleotide-binding</keyword>
<evidence type="ECO:0000313" key="16">
    <source>
        <dbReference type="Proteomes" id="UP000324897"/>
    </source>
</evidence>
<comment type="catalytic activity">
    <reaction evidence="9">
        <text>L-threonyl-[protein] + ATP = O-phospho-L-threonyl-[protein] + ADP + H(+)</text>
        <dbReference type="Rhea" id="RHEA:46608"/>
        <dbReference type="Rhea" id="RHEA-COMP:11060"/>
        <dbReference type="Rhea" id="RHEA-COMP:11605"/>
        <dbReference type="ChEBI" id="CHEBI:15378"/>
        <dbReference type="ChEBI" id="CHEBI:30013"/>
        <dbReference type="ChEBI" id="CHEBI:30616"/>
        <dbReference type="ChEBI" id="CHEBI:61977"/>
        <dbReference type="ChEBI" id="CHEBI:456216"/>
        <dbReference type="EC" id="2.7.11.1"/>
    </reaction>
</comment>
<evidence type="ECO:0000256" key="2">
    <source>
        <dbReference type="ARBA" id="ARBA00012513"/>
    </source>
</evidence>
<dbReference type="AlphaFoldDB" id="A0A5J9UAR2"/>
<keyword evidence="6" id="KW-0418">Kinase</keyword>
<dbReference type="CDD" id="cd12195">
    <property type="entry name" value="CIPK_C"/>
    <property type="match status" value="1"/>
</dbReference>
<dbReference type="Pfam" id="PF03822">
    <property type="entry name" value="NAF"/>
    <property type="match status" value="1"/>
</dbReference>
<dbReference type="Proteomes" id="UP000324897">
    <property type="component" value="Chromosome 7"/>
</dbReference>
<evidence type="ECO:0000259" key="14">
    <source>
        <dbReference type="PROSITE" id="PS50816"/>
    </source>
</evidence>
<evidence type="ECO:0000256" key="3">
    <source>
        <dbReference type="ARBA" id="ARBA00022527"/>
    </source>
</evidence>
<evidence type="ECO:0000256" key="8">
    <source>
        <dbReference type="ARBA" id="ARBA00023211"/>
    </source>
</evidence>
<protein>
    <recommendedName>
        <fullName evidence="2">non-specific serine/threonine protein kinase</fullName>
        <ecNumber evidence="2">2.7.11.1</ecNumber>
    </recommendedName>
</protein>
<sequence>MAATPPSSRDPSPQPRRPSSSASAAASGSSKRGGGGLLLGRYELGRLLGHGTFAKVYHARHADTGESVAIKVLDKEKALRHGLVPHIKREIAILRRVRHPNIVRLFEVMATKSKIYFVMELVRGGELFARDLTSLLNRLLDTNPETRITMAEIMESRWFQKGFRPVRFYVEDDQVHSLADAENEMSELDPSEPPPPVPPTPPQQQQHEDDGEDSGWESDSSVASCPATLSTDERRRPVGGLTRPVSLNAFDIISFSRGFNLSGLFEEKGNEVRFVSAHPMQTIITKLEEIAKVKRFSVRRKDWRVSIEGTRESEKGLLTIGAEIFELTPSLVVVEVKKKAGDKEEYEDFCEKELKPGMQHLVHRTASVLNGLNVDWSVSRAVESLEQFSRCLSVEFSEPGRLWCCWKVFCPE</sequence>
<feature type="region of interest" description="Disordered" evidence="12">
    <location>
        <begin position="1"/>
        <end position="32"/>
    </location>
</feature>
<dbReference type="GO" id="GO:0004674">
    <property type="term" value="F:protein serine/threonine kinase activity"/>
    <property type="evidence" value="ECO:0007669"/>
    <property type="project" value="UniProtKB-KW"/>
</dbReference>
<evidence type="ECO:0000256" key="10">
    <source>
        <dbReference type="ARBA" id="ARBA00048679"/>
    </source>
</evidence>
<name>A0A5J9UAR2_9POAL</name>
<dbReference type="InterPro" id="IPR018451">
    <property type="entry name" value="NAF/FISL_domain"/>
</dbReference>
<feature type="binding site" evidence="11">
    <location>
        <position position="71"/>
    </location>
    <ligand>
        <name>ATP</name>
        <dbReference type="ChEBI" id="CHEBI:30616"/>
    </ligand>
</feature>
<keyword evidence="8" id="KW-0464">Manganese</keyword>
<dbReference type="EC" id="2.7.11.1" evidence="2"/>